<protein>
    <submittedName>
        <fullName evidence="2">Uncharacterized protein</fullName>
    </submittedName>
</protein>
<proteinExistence type="predicted"/>
<dbReference type="EMBL" id="CAXAMN010011669">
    <property type="protein sequence ID" value="CAK9035930.1"/>
    <property type="molecule type" value="Genomic_DNA"/>
</dbReference>
<gene>
    <name evidence="2" type="ORF">CCMP2556_LOCUS20088</name>
</gene>
<evidence type="ECO:0000313" key="3">
    <source>
        <dbReference type="Proteomes" id="UP001642484"/>
    </source>
</evidence>
<organism evidence="2 3">
    <name type="scientific">Durusdinium trenchii</name>
    <dbReference type="NCBI Taxonomy" id="1381693"/>
    <lineage>
        <taxon>Eukaryota</taxon>
        <taxon>Sar</taxon>
        <taxon>Alveolata</taxon>
        <taxon>Dinophyceae</taxon>
        <taxon>Suessiales</taxon>
        <taxon>Symbiodiniaceae</taxon>
        <taxon>Durusdinium</taxon>
    </lineage>
</organism>
<sequence length="221" mass="24789">MRRTLTWVRHRSVQLPKAHQTVKQSTPMMMREEISNGMAEIEGRILQNMTVTMDTLKAELRAEAAAREQLEARLATLEQQYASGGTHVHEDEGVDKSIAVIGGFRDCPCRKVRSRLGLHILKAVPMRFAAGTPVGSRKQSRTERYRSKAASKLKKFLIEIGGRAPKDVLVNYQCFKVVVRHNSKLMPVAFISSDLEVSWVNADIIDDGVKEALGEYIADLE</sequence>
<dbReference type="Proteomes" id="UP001642484">
    <property type="component" value="Unassembled WGS sequence"/>
</dbReference>
<keyword evidence="3" id="KW-1185">Reference proteome</keyword>
<comment type="caution">
    <text evidence="2">The sequence shown here is derived from an EMBL/GenBank/DDBJ whole genome shotgun (WGS) entry which is preliminary data.</text>
</comment>
<keyword evidence="1" id="KW-0175">Coiled coil</keyword>
<evidence type="ECO:0000313" key="2">
    <source>
        <dbReference type="EMBL" id="CAK9035930.1"/>
    </source>
</evidence>
<evidence type="ECO:0000256" key="1">
    <source>
        <dbReference type="SAM" id="Coils"/>
    </source>
</evidence>
<feature type="coiled-coil region" evidence="1">
    <location>
        <begin position="53"/>
        <end position="80"/>
    </location>
</feature>
<accession>A0ABP0LC79</accession>
<name>A0ABP0LC79_9DINO</name>
<reference evidence="2 3" key="1">
    <citation type="submission" date="2024-02" db="EMBL/GenBank/DDBJ databases">
        <authorList>
            <person name="Chen Y."/>
            <person name="Shah S."/>
            <person name="Dougan E. K."/>
            <person name="Thang M."/>
            <person name="Chan C."/>
        </authorList>
    </citation>
    <scope>NUCLEOTIDE SEQUENCE [LARGE SCALE GENOMIC DNA]</scope>
</reference>